<keyword evidence="8" id="KW-0804">Transcription</keyword>
<dbReference type="PROSITE" id="PS51294">
    <property type="entry name" value="HTH_MYB"/>
    <property type="match status" value="1"/>
</dbReference>
<protein>
    <submittedName>
        <fullName evidence="12">(thale cress) hypothetical protein</fullName>
    </submittedName>
</protein>
<dbReference type="Pfam" id="PF14379">
    <property type="entry name" value="Myb_CC_LHEQLE"/>
    <property type="match status" value="1"/>
</dbReference>
<accession>A0A7G2F7N9</accession>
<dbReference type="SMART" id="SM00733">
    <property type="entry name" value="Mterf"/>
    <property type="match status" value="8"/>
</dbReference>
<dbReference type="Pfam" id="PF00249">
    <property type="entry name" value="Myb_DNA-binding"/>
    <property type="match status" value="1"/>
</dbReference>
<evidence type="ECO:0000256" key="8">
    <source>
        <dbReference type="ARBA" id="ARBA00023163"/>
    </source>
</evidence>
<comment type="similarity">
    <text evidence="2">Belongs to the MYB-CC family.</text>
</comment>
<dbReference type="GO" id="GO:0005634">
    <property type="term" value="C:nucleus"/>
    <property type="evidence" value="ECO:0007669"/>
    <property type="project" value="UniProtKB-SubCell"/>
</dbReference>
<comment type="similarity">
    <text evidence="3">Belongs to the mTERF family.</text>
</comment>
<dbReference type="InterPro" id="IPR038538">
    <property type="entry name" value="MTERF_sf"/>
</dbReference>
<evidence type="ECO:0000256" key="2">
    <source>
        <dbReference type="ARBA" id="ARBA00006783"/>
    </source>
</evidence>
<dbReference type="PANTHER" id="PTHR31499">
    <property type="entry name" value="MYB FAMILY TRANSCRIPTION FACTOR PHL11"/>
    <property type="match status" value="1"/>
</dbReference>
<dbReference type="PANTHER" id="PTHR31499:SF85">
    <property type="entry name" value="TRANSCRIPTION FACTOR MYB-RELATED FAMILY"/>
    <property type="match status" value="1"/>
</dbReference>
<proteinExistence type="inferred from homology"/>
<evidence type="ECO:0000256" key="6">
    <source>
        <dbReference type="ARBA" id="ARBA00023015"/>
    </source>
</evidence>
<evidence type="ECO:0000256" key="10">
    <source>
        <dbReference type="SAM" id="Coils"/>
    </source>
</evidence>
<evidence type="ECO:0000259" key="11">
    <source>
        <dbReference type="PROSITE" id="PS51294"/>
    </source>
</evidence>
<organism evidence="12 13">
    <name type="scientific">Arabidopsis thaliana</name>
    <name type="common">Mouse-ear cress</name>
    <dbReference type="NCBI Taxonomy" id="3702"/>
    <lineage>
        <taxon>Eukaryota</taxon>
        <taxon>Viridiplantae</taxon>
        <taxon>Streptophyta</taxon>
        <taxon>Embryophyta</taxon>
        <taxon>Tracheophyta</taxon>
        <taxon>Spermatophyta</taxon>
        <taxon>Magnoliopsida</taxon>
        <taxon>eudicotyledons</taxon>
        <taxon>Gunneridae</taxon>
        <taxon>Pentapetalae</taxon>
        <taxon>rosids</taxon>
        <taxon>malvids</taxon>
        <taxon>Brassicales</taxon>
        <taxon>Brassicaceae</taxon>
        <taxon>Camelineae</taxon>
        <taxon>Arabidopsis</taxon>
    </lineage>
</organism>
<name>A0A7G2F7N9_ARATH</name>
<dbReference type="SUPFAM" id="SSF46689">
    <property type="entry name" value="Homeodomain-like"/>
    <property type="match status" value="1"/>
</dbReference>
<dbReference type="InterPro" id="IPR006447">
    <property type="entry name" value="Myb_dom_plants"/>
</dbReference>
<dbReference type="InterPro" id="IPR003690">
    <property type="entry name" value="MTERF"/>
</dbReference>
<dbReference type="FunFam" id="1.25.70.10:FF:000014">
    <property type="entry name" value="Transcription termination factor MTEF18, mitochondrial"/>
    <property type="match status" value="2"/>
</dbReference>
<evidence type="ECO:0000256" key="3">
    <source>
        <dbReference type="ARBA" id="ARBA00007692"/>
    </source>
</evidence>
<evidence type="ECO:0000256" key="4">
    <source>
        <dbReference type="ARBA" id="ARBA00022472"/>
    </source>
</evidence>
<dbReference type="Proteomes" id="UP000516314">
    <property type="component" value="Chromosome 5"/>
</dbReference>
<dbReference type="InterPro" id="IPR025756">
    <property type="entry name" value="Myb_CC_LHEQLE"/>
</dbReference>
<dbReference type="GO" id="GO:0003700">
    <property type="term" value="F:DNA-binding transcription factor activity"/>
    <property type="evidence" value="ECO:0007669"/>
    <property type="project" value="InterPro"/>
</dbReference>
<reference evidence="12 13" key="1">
    <citation type="submission" date="2020-09" db="EMBL/GenBank/DDBJ databases">
        <authorList>
            <person name="Ashkenazy H."/>
        </authorList>
    </citation>
    <scope>NUCLEOTIDE SEQUENCE [LARGE SCALE GENOMIC DNA]</scope>
    <source>
        <strain evidence="13">cv. Cdm-0</strain>
    </source>
</reference>
<dbReference type="GO" id="GO:0003677">
    <property type="term" value="F:DNA binding"/>
    <property type="evidence" value="ECO:0007669"/>
    <property type="project" value="InterPro"/>
</dbReference>
<dbReference type="GO" id="GO:0006353">
    <property type="term" value="P:DNA-templated transcription termination"/>
    <property type="evidence" value="ECO:0007669"/>
    <property type="project" value="UniProtKB-KW"/>
</dbReference>
<dbReference type="InterPro" id="IPR001005">
    <property type="entry name" value="SANT/Myb"/>
</dbReference>
<evidence type="ECO:0000256" key="1">
    <source>
        <dbReference type="ARBA" id="ARBA00004123"/>
    </source>
</evidence>
<evidence type="ECO:0000313" key="12">
    <source>
        <dbReference type="EMBL" id="CAD5331019.1"/>
    </source>
</evidence>
<evidence type="ECO:0000313" key="13">
    <source>
        <dbReference type="Proteomes" id="UP000516314"/>
    </source>
</evidence>
<evidence type="ECO:0000256" key="5">
    <source>
        <dbReference type="ARBA" id="ARBA00022946"/>
    </source>
</evidence>
<gene>
    <name evidence="12" type="ORF">AT9943_LOCUS18518</name>
</gene>
<comment type="subcellular location">
    <subcellularLocation>
        <location evidence="1">Nucleus</location>
    </subcellularLocation>
</comment>
<dbReference type="InterPro" id="IPR046955">
    <property type="entry name" value="PHR1-like"/>
</dbReference>
<keyword evidence="4" id="KW-0806">Transcription termination</keyword>
<dbReference type="Pfam" id="PF02536">
    <property type="entry name" value="mTERF"/>
    <property type="match status" value="4"/>
</dbReference>
<feature type="coiled-coil region" evidence="10">
    <location>
        <begin position="243"/>
        <end position="301"/>
    </location>
</feature>
<dbReference type="EMBL" id="LR881470">
    <property type="protein sequence ID" value="CAD5331019.1"/>
    <property type="molecule type" value="Genomic_DNA"/>
</dbReference>
<dbReference type="GO" id="GO:0005737">
    <property type="term" value="C:cytoplasm"/>
    <property type="evidence" value="ECO:0007669"/>
    <property type="project" value="UniProtKB-ARBA"/>
</dbReference>
<keyword evidence="9" id="KW-0539">Nucleus</keyword>
<dbReference type="Gene3D" id="1.10.10.60">
    <property type="entry name" value="Homeodomain-like"/>
    <property type="match status" value="1"/>
</dbReference>
<keyword evidence="5" id="KW-0809">Transit peptide</keyword>
<evidence type="ECO:0000256" key="9">
    <source>
        <dbReference type="ARBA" id="ARBA00023242"/>
    </source>
</evidence>
<dbReference type="FunFam" id="1.10.10.60:FF:000002">
    <property type="entry name" value="Myb family transcription factor"/>
    <property type="match status" value="1"/>
</dbReference>
<keyword evidence="6" id="KW-0805">Transcription regulation</keyword>
<feature type="domain" description="HTH myb-type" evidence="11">
    <location>
        <begin position="155"/>
        <end position="213"/>
    </location>
</feature>
<evidence type="ECO:0000256" key="7">
    <source>
        <dbReference type="ARBA" id="ARBA00023054"/>
    </source>
</evidence>
<sequence>MMDNINFEFSNASQGSRLQLQQQPPQPFNLQDLNMIQYNQPSSPWTTETFSGLTPYDCTANQSFPPLPDQYMKPLYQRSCSNDFAATNASSASYSLSFEASHDPQELCRRTYSNSNVTHLNFTSSQHQPKQSHPRFSSPPSFSIHGGSMAPNCVNKTRIRWTQDLHEKFVECVNRLGGADKATPKAILKRMDSDGLTIFHVKSHLQKYRIAKYMPESQEGKFEKRACAKELSQLDTRTGVQIKEALQLQLDVQRHLHEQLEIQRNLQLRIEEQGKQLKMMMEQQQKNKESLLKKLPDAEASLSLLDPHIHSPPSPFLVHDAEALMLTSYEDTQLQFTSVLKWVSQLSLETQLKPSISGTGFLLRCAQTPRSFATVTGNEVCSEKSKVKRTRNGFKITPTVRKLAEEAMLDYFYSTRGLQYMVAESMSKNSPIFIDNLLKKVDCVTASDINQSITRYLRFHPVNEFEPFLESSGLNPSEYNHLVPCDKVFLDEEGFLLENHHVLCYSGVDPKRIGKIFKEAREVFSYETGVLASKIKAYEDLGFSRLFLSKLIVCSPRVLMGHTNIELVQVVKTLQSLGFEFEWVMENLSDEGPDWSSVHRALSLLREICFDEEKLYGLIRNCPSLLFENSGKWTGILVGFETKLGASRSELCSLFQKFPLIQVEKCVSNLRQCFLFLKEIEMEDDEIHKVFRSHSWWLGSCKLKKTSSLLVFLKAGKTRVCQVIQENPEEMKKWTMGSKIQPLPATNVDIESKSMKTQFLLDLGYKENSEEMETAMKNFRGKGSELRERFNVLVSLGFTKKDVKDMVKACPTMLSQTCDILESKVNYLIKELGYPLSTLVDFPSCLKFTLQRMKLRFAMFSWLQARGKVDRKIKVSTMLACSDKIFVMSFMRNPRFKSLLLNWVSQAFAETPLKPQLSRNPRFFATQRALVDAEVSGEKWGLRTRNEIRKVAQVAMFDYFYQTRGLQFLVAESMSKNAPVFNDNLLKKLNGCDVDVDDDDDIVKAITRFLWFHPVNEFEPFLESLGLKPSEFSHLIPCDKMFLNEDAFLLENYHVFWNYGIGREKMGKIFKEAREVFGYETGVLASKIKSYEDLGFSKLFLSKLIVCSPSILIGDMNVGLAKVMEMLKAIGFGVDWVTENLSEEVSYDWSSMHRCLSFLRDLYVDENELCDLIRKMPRLIFEDSGEWTLILAGFEAKLGSSRSELSSLFQKFPQCQSLGKFVLNLRHCFLFLKDIEMDDDEIGKIFRLHSLWIGVSRLKQTSTLLINLKGGKGRLCQVIQENPEEMKKWIMGLRVQPLPATGYKVNTKSKTMKTQFLLDLGYKENSEEMERALKNFRGKGSELRERFNVLVSFGLTEKDVKDMVKACPSILTQACDILESKVNYLVKELGYPLSTLVTFPTCLKYTLQRMKLRFSMFSWLQDRGKADPKLQVSTILVCSDKFFATRFVNRHPDGPKHLEDLKKLLVC</sequence>
<dbReference type="NCBIfam" id="TIGR01557">
    <property type="entry name" value="myb_SHAQKYF"/>
    <property type="match status" value="1"/>
</dbReference>
<dbReference type="Gene3D" id="1.25.70.10">
    <property type="entry name" value="Transcription termination factor 3, mitochondrial"/>
    <property type="match status" value="5"/>
</dbReference>
<dbReference type="FunFam" id="1.25.70.10:FF:000041">
    <property type="entry name" value="Transcription termination factor family protein"/>
    <property type="match status" value="1"/>
</dbReference>
<dbReference type="InterPro" id="IPR009057">
    <property type="entry name" value="Homeodomain-like_sf"/>
</dbReference>
<keyword evidence="7 10" id="KW-0175">Coiled coil</keyword>
<dbReference type="InterPro" id="IPR017930">
    <property type="entry name" value="Myb_dom"/>
</dbReference>